<dbReference type="EMBL" id="QLMG01000084">
    <property type="protein sequence ID" value="RAK08211.1"/>
    <property type="molecule type" value="Genomic_DNA"/>
</dbReference>
<sequence>MTISHRDFNKIASAKVGANTKREAPFSLRLSFEEKAALKKMAAGDPLGAYIKSVLFDEARTGVRRGKASTENGKAVGRALGELGKSRLSQNLNQLAKAVNMGALPVTPETEAEIQDACRAVKDMRDAMMRALKDGGGP</sequence>
<evidence type="ECO:0008006" key="3">
    <source>
        <dbReference type="Google" id="ProtNLM"/>
    </source>
</evidence>
<dbReference type="AlphaFoldDB" id="A0A327XJC4"/>
<protein>
    <recommendedName>
        <fullName evidence="3">Mobilization protein MobC</fullName>
    </recommendedName>
</protein>
<gene>
    <name evidence="1" type="ORF">ATI53_108410</name>
</gene>
<comment type="caution">
    <text evidence="1">The sequence shown here is derived from an EMBL/GenBank/DDBJ whole genome shotgun (WGS) entry which is preliminary data.</text>
</comment>
<evidence type="ECO:0000313" key="2">
    <source>
        <dbReference type="Proteomes" id="UP000249165"/>
    </source>
</evidence>
<dbReference type="Proteomes" id="UP000249165">
    <property type="component" value="Unassembled WGS sequence"/>
</dbReference>
<accession>A0A327XJC4</accession>
<reference evidence="1 2" key="1">
    <citation type="submission" date="2018-06" db="EMBL/GenBank/DDBJ databases">
        <title>Genomic Encyclopedia of Archaeal and Bacterial Type Strains, Phase II (KMG-II): from individual species to whole genera.</title>
        <authorList>
            <person name="Goeker M."/>
        </authorList>
    </citation>
    <scope>NUCLEOTIDE SEQUENCE [LARGE SCALE GENOMIC DNA]</scope>
    <source>
        <strain evidence="1 2">DSM 22011</strain>
    </source>
</reference>
<organism evidence="1 2">
    <name type="scientific">Salipiger aestuarii</name>
    <dbReference type="NCBI Taxonomy" id="568098"/>
    <lineage>
        <taxon>Bacteria</taxon>
        <taxon>Pseudomonadati</taxon>
        <taxon>Pseudomonadota</taxon>
        <taxon>Alphaproteobacteria</taxon>
        <taxon>Rhodobacterales</taxon>
        <taxon>Roseobacteraceae</taxon>
        <taxon>Salipiger</taxon>
    </lineage>
</organism>
<proteinExistence type="predicted"/>
<keyword evidence="2" id="KW-1185">Reference proteome</keyword>
<name>A0A327XJC4_9RHOB</name>
<evidence type="ECO:0000313" key="1">
    <source>
        <dbReference type="EMBL" id="RAK08211.1"/>
    </source>
</evidence>